<gene>
    <name evidence="4" type="ORF">YKV160</name>
</gene>
<keyword evidence="2" id="KW-0378">Hydrolase</keyword>
<dbReference type="KEGG" id="vg:11107295"/>
<accession>G3EI52</accession>
<dbReference type="Pfam" id="PF04766">
    <property type="entry name" value="Baculo_p26"/>
    <property type="match status" value="1"/>
</dbReference>
<evidence type="ECO:0000256" key="2">
    <source>
        <dbReference type="ARBA" id="ARBA00022801"/>
    </source>
</evidence>
<dbReference type="EMBL" id="HQ849551">
    <property type="protein sequence ID" value="AEN03749.1"/>
    <property type="molecule type" value="Genomic_DNA"/>
</dbReference>
<keyword evidence="5" id="KW-1185">Reference proteome</keyword>
<dbReference type="InterPro" id="IPR006853">
    <property type="entry name" value="Poxin_vir"/>
</dbReference>
<sequence length="203" mass="23452">MKKHNYHKYMMEFYPHALGGYNPDLHSFPGLSSTIVNNVTKYDEISVNNDVYKVSDLYMWCYSYVNNRYIGGLLPMFECKKDLNIGEPICDKHGTQISAVTFRCNDYYAISGIGYETLDVCLNDDIKIYHHKLSSGKSVYGNTEAEYDIIKSMARNYSIYKPGHIYAYHIWVRNDIVIITTTDKNCKEISRMRIKKGGCLINS</sequence>
<evidence type="ECO:0000313" key="5">
    <source>
        <dbReference type="Proteomes" id="UP000164653"/>
    </source>
</evidence>
<evidence type="ECO:0000313" key="4">
    <source>
        <dbReference type="EMBL" id="AEN03749.1"/>
    </source>
</evidence>
<comment type="catalytic activity">
    <reaction evidence="3">
        <text>2',3'-cGAMP + H2O = Gp(2'-5')Ap(3') + H(+)</text>
        <dbReference type="Rhea" id="RHEA:59472"/>
        <dbReference type="ChEBI" id="CHEBI:15377"/>
        <dbReference type="ChEBI" id="CHEBI:15378"/>
        <dbReference type="ChEBI" id="CHEBI:143093"/>
        <dbReference type="ChEBI" id="CHEBI:143098"/>
    </reaction>
    <physiologicalReaction direction="left-to-right" evidence="3">
        <dbReference type="Rhea" id="RHEA:59473"/>
    </physiologicalReaction>
</comment>
<dbReference type="OrthoDB" id="4060at10239"/>
<dbReference type="GO" id="GO:0016787">
    <property type="term" value="F:hydrolase activity"/>
    <property type="evidence" value="ECO:0007669"/>
    <property type="project" value="UniProtKB-KW"/>
</dbReference>
<proteinExistence type="predicted"/>
<dbReference type="GO" id="GO:0004518">
    <property type="term" value="F:nuclease activity"/>
    <property type="evidence" value="ECO:0007669"/>
    <property type="project" value="UniProtKB-KW"/>
</dbReference>
<dbReference type="RefSeq" id="YP_004821513.1">
    <property type="nucleotide sequence ID" value="NC_015960.1"/>
</dbReference>
<name>G3EI52_9POXV</name>
<dbReference type="GeneID" id="11107295"/>
<reference evidence="4 5" key="1">
    <citation type="journal article" date="2011" name="J. Virol.">
        <title>The genome of yoka poxvirus.</title>
        <authorList>
            <person name="Zhao G."/>
            <person name="Droit L."/>
            <person name="Tesh R.B."/>
            <person name="Popov V.L."/>
            <person name="Little N.S."/>
            <person name="Upton C."/>
            <person name="Virgin H.W."/>
            <person name="Wang D."/>
        </authorList>
    </citation>
    <scope>NUCLEOTIDE SEQUENCE [LARGE SCALE GENOMIC DNA]</scope>
    <source>
        <strain evidence="4">DakArB 4268</strain>
    </source>
</reference>
<organism evidence="4 5">
    <name type="scientific">Yokapox virus</name>
    <dbReference type="NCBI Taxonomy" id="1076255"/>
    <lineage>
        <taxon>Viruses</taxon>
        <taxon>Varidnaviria</taxon>
        <taxon>Bamfordvirae</taxon>
        <taxon>Nucleocytoviricota</taxon>
        <taxon>Pokkesviricetes</taxon>
        <taxon>Chitovirales</taxon>
        <taxon>Poxviridae</taxon>
        <taxon>Chordopoxvirinae</taxon>
        <taxon>Centapoxvirus</taxon>
        <taxon>Centapoxvirus yokapox</taxon>
    </lineage>
</organism>
<protein>
    <submittedName>
        <fullName evidence="4">Schlafen-like protein</fullName>
    </submittedName>
</protein>
<dbReference type="Proteomes" id="UP000164653">
    <property type="component" value="Segment"/>
</dbReference>
<evidence type="ECO:0000256" key="1">
    <source>
        <dbReference type="ARBA" id="ARBA00022722"/>
    </source>
</evidence>
<keyword evidence="1" id="KW-0540">Nuclease</keyword>
<evidence type="ECO:0000256" key="3">
    <source>
        <dbReference type="ARBA" id="ARBA00023932"/>
    </source>
</evidence>